<feature type="repeat" description="TPR" evidence="1">
    <location>
        <begin position="129"/>
        <end position="162"/>
    </location>
</feature>
<dbReference type="Pfam" id="PF13181">
    <property type="entry name" value="TPR_8"/>
    <property type="match status" value="1"/>
</dbReference>
<accession>A0ABY6CVE9</accession>
<organism evidence="3 4">
    <name type="scientific">Reichenbachiella carrageenanivorans</name>
    <dbReference type="NCBI Taxonomy" id="2979869"/>
    <lineage>
        <taxon>Bacteria</taxon>
        <taxon>Pseudomonadati</taxon>
        <taxon>Bacteroidota</taxon>
        <taxon>Cytophagia</taxon>
        <taxon>Cytophagales</taxon>
        <taxon>Reichenbachiellaceae</taxon>
        <taxon>Reichenbachiella</taxon>
    </lineage>
</organism>
<proteinExistence type="predicted"/>
<evidence type="ECO:0008006" key="5">
    <source>
        <dbReference type="Google" id="ProtNLM"/>
    </source>
</evidence>
<dbReference type="Gene3D" id="1.10.10.10">
    <property type="entry name" value="Winged helix-like DNA-binding domain superfamily/Winged helix DNA-binding domain"/>
    <property type="match status" value="1"/>
</dbReference>
<dbReference type="PROSITE" id="PS50005">
    <property type="entry name" value="TPR"/>
    <property type="match status" value="1"/>
</dbReference>
<dbReference type="InterPro" id="IPR011990">
    <property type="entry name" value="TPR-like_helical_dom_sf"/>
</dbReference>
<evidence type="ECO:0000256" key="1">
    <source>
        <dbReference type="PROSITE-ProRule" id="PRU00339"/>
    </source>
</evidence>
<keyword evidence="2" id="KW-1133">Transmembrane helix</keyword>
<evidence type="ECO:0000313" key="3">
    <source>
        <dbReference type="EMBL" id="UXX77843.1"/>
    </source>
</evidence>
<dbReference type="InterPro" id="IPR016032">
    <property type="entry name" value="Sig_transdc_resp-reg_C-effctor"/>
</dbReference>
<dbReference type="InterPro" id="IPR036388">
    <property type="entry name" value="WH-like_DNA-bd_sf"/>
</dbReference>
<keyword evidence="1" id="KW-0802">TPR repeat</keyword>
<reference evidence="3" key="1">
    <citation type="submission" date="2022-10" db="EMBL/GenBank/DDBJ databases">
        <title>Comparative genomics and taxonomic characterization of three novel marine species of genus Reichenbachiella exhibiting antioxidant and polysaccharide degradation activities.</title>
        <authorList>
            <person name="Muhammad N."/>
            <person name="Lee Y.-J."/>
            <person name="Ko J."/>
            <person name="Kim S.-G."/>
        </authorList>
    </citation>
    <scope>NUCLEOTIDE SEQUENCE</scope>
    <source>
        <strain evidence="3">Wsw4-B4</strain>
    </source>
</reference>
<feature type="transmembrane region" description="Helical" evidence="2">
    <location>
        <begin position="372"/>
        <end position="397"/>
    </location>
</feature>
<keyword evidence="4" id="KW-1185">Reference proteome</keyword>
<dbReference type="InterPro" id="IPR019734">
    <property type="entry name" value="TPR_rpt"/>
</dbReference>
<sequence>MTDYQLFNNFKSLINKYYKTRQFALFLIASLGVGCPVFCQEDSAAVENSSLGHLEKATELMFQNADSAILLFKLSYVQSMQTADTLQAIDCLVNLSDLYANNADFDLAYDSYWEALFLADQMDHSGARAKVYSGLGWLYSLYKRDNQAIKYFTTSLKINKVRIQQMNLNKHILLKDYYALATLYRKNKDYKTARLYLDSCRLVQNIQELLPTSRSFVSAELGYNLYIEGKYQEALKLLLPLEPFFTANYPDYFVIYHSFLGQIYQALGDLPKAKSYFESAIASGLYHKSHMDLMPDLYEALSLLLVEMGEMNEAYAMLTESMRLNEQLFGSRSENNKFILEIKDEFRLEKENQDKKLNKEKLARLEQEDKVWYLQSLILYGTIIFLIIVIFLVYRYFRTRYKAEKKLLKEKQRLELLKTKEVLEVKNKELTASALQVIQRDEVLTDLKNQINEQKDNPDTKKLTKLVKSIDISSSNNWKEFESRFISVNKSFYKELNSVYPGLSQGDQKICALIKLNFTSKDMAKLLGISIESVHTTRYRLRKKLNLDRSDNLEDFIGKFE</sequence>
<dbReference type="RefSeq" id="WP_263049590.1">
    <property type="nucleotide sequence ID" value="NZ_CP106735.1"/>
</dbReference>
<dbReference type="Proteomes" id="UP001062165">
    <property type="component" value="Chromosome"/>
</dbReference>
<keyword evidence="2" id="KW-0812">Transmembrane</keyword>
<evidence type="ECO:0000313" key="4">
    <source>
        <dbReference type="Proteomes" id="UP001062165"/>
    </source>
</evidence>
<dbReference type="SMART" id="SM00028">
    <property type="entry name" value="TPR"/>
    <property type="match status" value="5"/>
</dbReference>
<dbReference type="EMBL" id="CP106735">
    <property type="protein sequence ID" value="UXX77843.1"/>
    <property type="molecule type" value="Genomic_DNA"/>
</dbReference>
<name>A0ABY6CVE9_9BACT</name>
<evidence type="ECO:0000256" key="2">
    <source>
        <dbReference type="SAM" id="Phobius"/>
    </source>
</evidence>
<gene>
    <name evidence="3" type="ORF">N7E81_10735</name>
</gene>
<dbReference type="Gene3D" id="1.25.40.10">
    <property type="entry name" value="Tetratricopeptide repeat domain"/>
    <property type="match status" value="2"/>
</dbReference>
<dbReference type="SUPFAM" id="SSF48452">
    <property type="entry name" value="TPR-like"/>
    <property type="match status" value="1"/>
</dbReference>
<protein>
    <recommendedName>
        <fullName evidence="5">Tetratricopeptide repeat-containing protein</fullName>
    </recommendedName>
</protein>
<dbReference type="SUPFAM" id="SSF46894">
    <property type="entry name" value="C-terminal effector domain of the bipartite response regulators"/>
    <property type="match status" value="1"/>
</dbReference>
<keyword evidence="2" id="KW-0472">Membrane</keyword>